<dbReference type="RefSeq" id="WP_123713387.1">
    <property type="nucleotide sequence ID" value="NZ_RKHR01000006.1"/>
</dbReference>
<keyword evidence="13" id="KW-0448">Lipopolysaccharide biosynthesis</keyword>
<evidence type="ECO:0000256" key="1">
    <source>
        <dbReference type="ARBA" id="ARBA00004388"/>
    </source>
</evidence>
<evidence type="ECO:0000256" key="12">
    <source>
        <dbReference type="PIRSR" id="PIRSR639901-2"/>
    </source>
</evidence>
<evidence type="ECO:0000256" key="6">
    <source>
        <dbReference type="ARBA" id="ARBA00022519"/>
    </source>
</evidence>
<evidence type="ECO:0000313" key="16">
    <source>
        <dbReference type="EMBL" id="ROR98813.1"/>
    </source>
</evidence>
<feature type="site" description="Transition state stabilizer" evidence="12">
    <location>
        <position position="210"/>
    </location>
</feature>
<dbReference type="GO" id="GO:0043842">
    <property type="term" value="F:Kdo transferase activity"/>
    <property type="evidence" value="ECO:0007669"/>
    <property type="project" value="UniProtKB-EC"/>
</dbReference>
<dbReference type="AlphaFoldDB" id="A0A3N2DG91"/>
<reference evidence="16 17" key="1">
    <citation type="submission" date="2018-11" db="EMBL/GenBank/DDBJ databases">
        <title>Genomic Encyclopedia of Type Strains, Phase IV (KMG-IV): sequencing the most valuable type-strain genomes for metagenomic binning, comparative biology and taxonomic classification.</title>
        <authorList>
            <person name="Goeker M."/>
        </authorList>
    </citation>
    <scope>NUCLEOTIDE SEQUENCE [LARGE SCALE GENOMIC DNA]</scope>
    <source>
        <strain evidence="16 17">DSM 100316</strain>
    </source>
</reference>
<dbReference type="Pfam" id="PF00534">
    <property type="entry name" value="Glycos_transf_1"/>
    <property type="match status" value="1"/>
</dbReference>
<dbReference type="GO" id="GO:0009244">
    <property type="term" value="P:lipopolysaccharide core region biosynthetic process"/>
    <property type="evidence" value="ECO:0007669"/>
    <property type="project" value="UniProtKB-UniRule"/>
</dbReference>
<keyword evidence="6" id="KW-0472">Membrane</keyword>
<proteinExistence type="inferred from homology"/>
<evidence type="ECO:0000256" key="5">
    <source>
        <dbReference type="ARBA" id="ARBA00019077"/>
    </source>
</evidence>
<feature type="active site" description="Proton acceptor" evidence="11">
    <location>
        <position position="62"/>
    </location>
</feature>
<dbReference type="UniPathway" id="UPA00958"/>
<dbReference type="EC" id="2.4.99.12" evidence="4 13"/>
<comment type="catalytic activity">
    <reaction evidence="10 13">
        <text>lipid IVA (E. coli) + CMP-3-deoxy-beta-D-manno-octulosonate = alpha-Kdo-(2-&gt;6)-lipid IVA (E. coli) + CMP + H(+)</text>
        <dbReference type="Rhea" id="RHEA:28066"/>
        <dbReference type="ChEBI" id="CHEBI:15378"/>
        <dbReference type="ChEBI" id="CHEBI:58603"/>
        <dbReference type="ChEBI" id="CHEBI:60364"/>
        <dbReference type="ChEBI" id="CHEBI:60377"/>
        <dbReference type="ChEBI" id="CHEBI:85987"/>
        <dbReference type="EC" id="2.4.99.12"/>
    </reaction>
</comment>
<comment type="function">
    <text evidence="13">Involved in lipopolysaccharide (LPS) biosynthesis. Catalyzes the transfer of 3-deoxy-D-manno-octulosonate (Kdo) residue(s) from CMP-Kdo to lipid IV(A), the tetraacyldisaccharide-1,4'-bisphosphate precursor of lipid A.</text>
</comment>
<organism evidence="16 17">
    <name type="scientific">Sinobacterium caligoides</name>
    <dbReference type="NCBI Taxonomy" id="933926"/>
    <lineage>
        <taxon>Bacteria</taxon>
        <taxon>Pseudomonadati</taxon>
        <taxon>Pseudomonadota</taxon>
        <taxon>Gammaproteobacteria</taxon>
        <taxon>Cellvibrionales</taxon>
        <taxon>Spongiibacteraceae</taxon>
        <taxon>Sinobacterium</taxon>
    </lineage>
</organism>
<dbReference type="InterPro" id="IPR039901">
    <property type="entry name" value="Kdotransferase"/>
</dbReference>
<comment type="subcellular location">
    <subcellularLocation>
        <location evidence="1">Cell inner membrane</location>
        <topology evidence="1">Single-pass membrane protein</topology>
        <orientation evidence="1">Cytoplasmic side</orientation>
    </subcellularLocation>
    <subcellularLocation>
        <location evidence="13">Cell membrane</location>
    </subcellularLocation>
</comment>
<dbReference type="PANTHER" id="PTHR42755:SF1">
    <property type="entry name" value="3-DEOXY-D-MANNO-OCTULOSONIC ACID TRANSFERASE, MITOCHONDRIAL-RELATED"/>
    <property type="match status" value="1"/>
</dbReference>
<dbReference type="EMBL" id="RKHR01000006">
    <property type="protein sequence ID" value="ROR98813.1"/>
    <property type="molecule type" value="Genomic_DNA"/>
</dbReference>
<protein>
    <recommendedName>
        <fullName evidence="5 13">3-deoxy-D-manno-octulosonic acid transferase</fullName>
        <shortName evidence="13">Kdo transferase</shortName>
        <ecNumber evidence="4 13">2.4.99.12</ecNumber>
    </recommendedName>
    <alternativeName>
        <fullName evidence="9 13">Lipid IV(A) 3-deoxy-D-manno-octulosonic acid transferase</fullName>
    </alternativeName>
</protein>
<comment type="pathway">
    <text evidence="2 13">Bacterial outer membrane biogenesis; LPS core biosynthesis.</text>
</comment>
<keyword evidence="7 13" id="KW-0808">Transferase</keyword>
<dbReference type="Gene3D" id="3.40.50.11720">
    <property type="entry name" value="3-Deoxy-D-manno-octulosonic-acid transferase, N-terminal domain"/>
    <property type="match status" value="1"/>
</dbReference>
<evidence type="ECO:0000256" key="3">
    <source>
        <dbReference type="ARBA" id="ARBA00006380"/>
    </source>
</evidence>
<evidence type="ECO:0000256" key="11">
    <source>
        <dbReference type="PIRSR" id="PIRSR639901-1"/>
    </source>
</evidence>
<evidence type="ECO:0000256" key="2">
    <source>
        <dbReference type="ARBA" id="ARBA00004713"/>
    </source>
</evidence>
<dbReference type="Pfam" id="PF04413">
    <property type="entry name" value="Glycos_transf_N"/>
    <property type="match status" value="1"/>
</dbReference>
<evidence type="ECO:0000256" key="4">
    <source>
        <dbReference type="ARBA" id="ARBA00012621"/>
    </source>
</evidence>
<keyword evidence="17" id="KW-1185">Reference proteome</keyword>
<dbReference type="Proteomes" id="UP000275394">
    <property type="component" value="Unassembled WGS sequence"/>
</dbReference>
<evidence type="ECO:0000259" key="14">
    <source>
        <dbReference type="Pfam" id="PF00534"/>
    </source>
</evidence>
<gene>
    <name evidence="16" type="ORF">EDC56_3048</name>
</gene>
<keyword evidence="8" id="KW-0812">Transmembrane</keyword>
<evidence type="ECO:0000259" key="15">
    <source>
        <dbReference type="Pfam" id="PF04413"/>
    </source>
</evidence>
<sequence length="424" mass="48040">MVRVFYSLLFYLLQPLFLLRLLWRSIKAPAYRQRLLERYALYFKHRLNNKPTIWVHAVSVGETIAAAPMVRELQRRYPNHSLLVTTTTPTGSDRVHHLFRGSVEHVYAPYDLPLAQWRFLRRYQPVIAIVMETELWPNMVAACHGRGVPVLLANARLSAKSARGYAKFSRLTRPMLRRLSCVAAQNGTDGQRFLELGLNPDNLLVSGSIKFDVELDNALRAQAEELRRQWHQNHRLVIIAASTHAGEDEQLLNAVQQLDASREGVLLVLVPRHPERFEAVATLVQERGLQLARRSREESVQASTEVLLADTMGEMLLLLGASDVAFVGGSLIEHGGHNVLEPALWRLPVLTGPHMYNFQEITEQLESQGGLKRVTTEVGLLDELRRLSEDECYRVEMGENAYRVVKSNRGALDKLLAVIAKRVA</sequence>
<dbReference type="InterPro" id="IPR001296">
    <property type="entry name" value="Glyco_trans_1"/>
</dbReference>
<dbReference type="GO" id="GO:0005886">
    <property type="term" value="C:plasma membrane"/>
    <property type="evidence" value="ECO:0007669"/>
    <property type="project" value="UniProtKB-SubCell"/>
</dbReference>
<keyword evidence="8" id="KW-0735">Signal-anchor</keyword>
<dbReference type="FunFam" id="3.40.50.11720:FF:000001">
    <property type="entry name" value="3-deoxy-D-manno-octulosonic acid transferase"/>
    <property type="match status" value="1"/>
</dbReference>
<dbReference type="Gene3D" id="3.40.50.2000">
    <property type="entry name" value="Glycogen Phosphorylase B"/>
    <property type="match status" value="1"/>
</dbReference>
<keyword evidence="13" id="KW-1003">Cell membrane</keyword>
<evidence type="ECO:0000256" key="9">
    <source>
        <dbReference type="ARBA" id="ARBA00031445"/>
    </source>
</evidence>
<dbReference type="OrthoDB" id="9789797at2"/>
<evidence type="ECO:0000313" key="17">
    <source>
        <dbReference type="Proteomes" id="UP000275394"/>
    </source>
</evidence>
<dbReference type="NCBIfam" id="NF004388">
    <property type="entry name" value="PRK05749.1-4"/>
    <property type="match status" value="1"/>
</dbReference>
<evidence type="ECO:0000256" key="10">
    <source>
        <dbReference type="ARBA" id="ARBA00049183"/>
    </source>
</evidence>
<evidence type="ECO:0000256" key="8">
    <source>
        <dbReference type="ARBA" id="ARBA00022968"/>
    </source>
</evidence>
<evidence type="ECO:0000256" key="13">
    <source>
        <dbReference type="RuleBase" id="RU365103"/>
    </source>
</evidence>
<comment type="similarity">
    <text evidence="3">Belongs to the glycosyltransferase group 1 family. Glycosyltransferase 30 subfamily.</text>
</comment>
<dbReference type="InterPro" id="IPR038107">
    <property type="entry name" value="Glycos_transf_N_sf"/>
</dbReference>
<feature type="domain" description="3-deoxy-D-manno-octulosonic-acid transferase N-terminal" evidence="15">
    <location>
        <begin position="34"/>
        <end position="213"/>
    </location>
</feature>
<dbReference type="SUPFAM" id="SSF53756">
    <property type="entry name" value="UDP-Glycosyltransferase/glycogen phosphorylase"/>
    <property type="match status" value="1"/>
</dbReference>
<dbReference type="FunFam" id="3.40.50.2000:FF:000032">
    <property type="entry name" value="3-deoxy-D-manno-octulosonic acid transferase"/>
    <property type="match status" value="1"/>
</dbReference>
<dbReference type="PANTHER" id="PTHR42755">
    <property type="entry name" value="3-DEOXY-MANNO-OCTULOSONATE CYTIDYLYLTRANSFERASE"/>
    <property type="match status" value="1"/>
</dbReference>
<feature type="domain" description="Glycosyl transferase family 1" evidence="14">
    <location>
        <begin position="250"/>
        <end position="403"/>
    </location>
</feature>
<name>A0A3N2DG91_9GAMM</name>
<evidence type="ECO:0000256" key="7">
    <source>
        <dbReference type="ARBA" id="ARBA00022679"/>
    </source>
</evidence>
<keyword evidence="6" id="KW-0997">Cell inner membrane</keyword>
<dbReference type="InterPro" id="IPR007507">
    <property type="entry name" value="Glycos_transf_N"/>
</dbReference>
<feature type="site" description="Transition state stabilizer" evidence="12">
    <location>
        <position position="132"/>
    </location>
</feature>
<dbReference type="GO" id="GO:0009245">
    <property type="term" value="P:lipid A biosynthetic process"/>
    <property type="evidence" value="ECO:0007669"/>
    <property type="project" value="TreeGrafter"/>
</dbReference>
<comment type="caution">
    <text evidence="16">The sequence shown here is derived from an EMBL/GenBank/DDBJ whole genome shotgun (WGS) entry which is preliminary data.</text>
</comment>
<accession>A0A3N2DG91</accession>